<dbReference type="PROSITE" id="PS50110">
    <property type="entry name" value="RESPONSE_REGULATORY"/>
    <property type="match status" value="1"/>
</dbReference>
<dbReference type="RefSeq" id="WP_090608087.1">
    <property type="nucleotide sequence ID" value="NZ_CTEE01000001.1"/>
</dbReference>
<organism evidence="3 4">
    <name type="scientific">Mycobacterium lentiflavum</name>
    <dbReference type="NCBI Taxonomy" id="141349"/>
    <lineage>
        <taxon>Bacteria</taxon>
        <taxon>Bacillati</taxon>
        <taxon>Actinomycetota</taxon>
        <taxon>Actinomycetes</taxon>
        <taxon>Mycobacteriales</taxon>
        <taxon>Mycobacteriaceae</taxon>
        <taxon>Mycobacterium</taxon>
        <taxon>Mycobacterium simiae complex</taxon>
    </lineage>
</organism>
<reference evidence="3 4" key="1">
    <citation type="submission" date="2015-03" db="EMBL/GenBank/DDBJ databases">
        <authorList>
            <person name="Urmite Genomes"/>
        </authorList>
    </citation>
    <scope>NUCLEOTIDE SEQUENCE [LARGE SCALE GENOMIC DNA]</scope>
    <source>
        <strain evidence="3 4">CSUR P1491</strain>
    </source>
</reference>
<dbReference type="Gene3D" id="3.40.50.2300">
    <property type="match status" value="1"/>
</dbReference>
<protein>
    <submittedName>
        <fullName evidence="3">Two-component system response regulator</fullName>
    </submittedName>
</protein>
<dbReference type="Proteomes" id="UP000199251">
    <property type="component" value="Unassembled WGS sequence"/>
</dbReference>
<evidence type="ECO:0000313" key="4">
    <source>
        <dbReference type="Proteomes" id="UP000199251"/>
    </source>
</evidence>
<dbReference type="OrthoDB" id="3395459at2"/>
<evidence type="ECO:0000259" key="2">
    <source>
        <dbReference type="PROSITE" id="PS50110"/>
    </source>
</evidence>
<dbReference type="InterPro" id="IPR001789">
    <property type="entry name" value="Sig_transdc_resp-reg_receiver"/>
</dbReference>
<dbReference type="SMART" id="SM00448">
    <property type="entry name" value="REC"/>
    <property type="match status" value="1"/>
</dbReference>
<feature type="modified residue" description="4-aspartylphosphate" evidence="1">
    <location>
        <position position="70"/>
    </location>
</feature>
<accession>A0A0E4H2N6</accession>
<keyword evidence="1" id="KW-0597">Phosphoprotein</keyword>
<dbReference type="STRING" id="141349.BN1232_05794"/>
<name>A0A0E4H2N6_MYCLN</name>
<proteinExistence type="predicted"/>
<evidence type="ECO:0000256" key="1">
    <source>
        <dbReference type="PROSITE-ProRule" id="PRU00169"/>
    </source>
</evidence>
<feature type="domain" description="Response regulatory" evidence="2">
    <location>
        <begin position="15"/>
        <end position="134"/>
    </location>
</feature>
<evidence type="ECO:0000313" key="3">
    <source>
        <dbReference type="EMBL" id="CQD22939.1"/>
    </source>
</evidence>
<dbReference type="AlphaFoldDB" id="A0A0E4H2N6"/>
<dbReference type="InterPro" id="IPR011006">
    <property type="entry name" value="CheY-like_superfamily"/>
</dbReference>
<sequence length="140" mass="15061">MISHTTRTNVYAPLRVLIYSSNASIRTRIRQVLGHLVDNRVVPMVLVDLATAPAVMQQMVSGKTDLAILDGEASPSGGLGLAKQLKDELLQCPPIVVLTGRAEDSWLARWSRADAIIARPVDPVVLSGAVLSLLQSRLIA</sequence>
<dbReference type="EMBL" id="CTEE01000001">
    <property type="protein sequence ID" value="CQD22939.1"/>
    <property type="molecule type" value="Genomic_DNA"/>
</dbReference>
<dbReference type="GO" id="GO:0000160">
    <property type="term" value="P:phosphorelay signal transduction system"/>
    <property type="evidence" value="ECO:0007669"/>
    <property type="project" value="InterPro"/>
</dbReference>
<gene>
    <name evidence="3" type="ORF">BN1232_05794</name>
</gene>
<dbReference type="SUPFAM" id="SSF52172">
    <property type="entry name" value="CheY-like"/>
    <property type="match status" value="1"/>
</dbReference>